<proteinExistence type="predicted"/>
<protein>
    <submittedName>
        <fullName evidence="1">Uncharacterized protein</fullName>
    </submittedName>
</protein>
<accession>A0AAD7SUV9</accession>
<name>A0AAD7SUV9_9TELE</name>
<keyword evidence="2" id="KW-1185">Reference proteome</keyword>
<comment type="caution">
    <text evidence="1">The sequence shown here is derived from an EMBL/GenBank/DDBJ whole genome shotgun (WGS) entry which is preliminary data.</text>
</comment>
<dbReference type="AlphaFoldDB" id="A0AAD7SUV9"/>
<evidence type="ECO:0000313" key="2">
    <source>
        <dbReference type="Proteomes" id="UP001221898"/>
    </source>
</evidence>
<gene>
    <name evidence="1" type="ORF">AAFF_G00234620</name>
</gene>
<dbReference type="EMBL" id="JAINUG010000031">
    <property type="protein sequence ID" value="KAJ8409264.1"/>
    <property type="molecule type" value="Genomic_DNA"/>
</dbReference>
<reference evidence="1" key="1">
    <citation type="journal article" date="2023" name="Science">
        <title>Genome structures resolve the early diversification of teleost fishes.</title>
        <authorList>
            <person name="Parey E."/>
            <person name="Louis A."/>
            <person name="Montfort J."/>
            <person name="Bouchez O."/>
            <person name="Roques C."/>
            <person name="Iampietro C."/>
            <person name="Lluch J."/>
            <person name="Castinel A."/>
            <person name="Donnadieu C."/>
            <person name="Desvignes T."/>
            <person name="Floi Bucao C."/>
            <person name="Jouanno E."/>
            <person name="Wen M."/>
            <person name="Mejri S."/>
            <person name="Dirks R."/>
            <person name="Jansen H."/>
            <person name="Henkel C."/>
            <person name="Chen W.J."/>
            <person name="Zahm M."/>
            <person name="Cabau C."/>
            <person name="Klopp C."/>
            <person name="Thompson A.W."/>
            <person name="Robinson-Rechavi M."/>
            <person name="Braasch I."/>
            <person name="Lecointre G."/>
            <person name="Bobe J."/>
            <person name="Postlethwait J.H."/>
            <person name="Berthelot C."/>
            <person name="Roest Crollius H."/>
            <person name="Guiguen Y."/>
        </authorList>
    </citation>
    <scope>NUCLEOTIDE SEQUENCE</scope>
    <source>
        <strain evidence="1">NC1722</strain>
    </source>
</reference>
<dbReference type="Proteomes" id="UP001221898">
    <property type="component" value="Unassembled WGS sequence"/>
</dbReference>
<organism evidence="1 2">
    <name type="scientific">Aldrovandia affinis</name>
    <dbReference type="NCBI Taxonomy" id="143900"/>
    <lineage>
        <taxon>Eukaryota</taxon>
        <taxon>Metazoa</taxon>
        <taxon>Chordata</taxon>
        <taxon>Craniata</taxon>
        <taxon>Vertebrata</taxon>
        <taxon>Euteleostomi</taxon>
        <taxon>Actinopterygii</taxon>
        <taxon>Neopterygii</taxon>
        <taxon>Teleostei</taxon>
        <taxon>Notacanthiformes</taxon>
        <taxon>Halosauridae</taxon>
        <taxon>Aldrovandia</taxon>
    </lineage>
</organism>
<evidence type="ECO:0000313" key="1">
    <source>
        <dbReference type="EMBL" id="KAJ8409264.1"/>
    </source>
</evidence>
<sequence length="77" mass="8707">MEWHFTTVHKNFEHDLPTGSSLRSTGYTTMCPRGHVVWIVPIAGGRLAPVLLTRSYFHKPEINVVPAILRALNINKI</sequence>